<name>A0ABP3YCB3_9BACT</name>
<dbReference type="InterPro" id="IPR000123">
    <property type="entry name" value="Reverse_transcriptase_msDNA"/>
</dbReference>
<keyword evidence="5" id="KW-0460">Magnesium</keyword>
<comment type="catalytic activity">
    <reaction evidence="9">
        <text>DNA(n) + a 2'-deoxyribonucleoside 5'-triphosphate = DNA(n+1) + diphosphate</text>
        <dbReference type="Rhea" id="RHEA:22508"/>
        <dbReference type="Rhea" id="RHEA-COMP:17339"/>
        <dbReference type="Rhea" id="RHEA-COMP:17340"/>
        <dbReference type="ChEBI" id="CHEBI:33019"/>
        <dbReference type="ChEBI" id="CHEBI:61560"/>
        <dbReference type="ChEBI" id="CHEBI:173112"/>
        <dbReference type="EC" id="2.7.7.49"/>
    </reaction>
</comment>
<dbReference type="InterPro" id="IPR000477">
    <property type="entry name" value="RT_dom"/>
</dbReference>
<evidence type="ECO:0000256" key="4">
    <source>
        <dbReference type="ARBA" id="ARBA00022723"/>
    </source>
</evidence>
<dbReference type="InterPro" id="IPR013597">
    <property type="entry name" value="Mat_intron_G2"/>
</dbReference>
<dbReference type="Pfam" id="PF08388">
    <property type="entry name" value="GIIM"/>
    <property type="match status" value="1"/>
</dbReference>
<dbReference type="GO" id="GO:0003964">
    <property type="term" value="F:RNA-directed DNA polymerase activity"/>
    <property type="evidence" value="ECO:0007669"/>
    <property type="project" value="UniProtKB-KW"/>
</dbReference>
<keyword evidence="4" id="KW-0479">Metal-binding</keyword>
<dbReference type="Proteomes" id="UP001500469">
    <property type="component" value="Unassembled WGS sequence"/>
</dbReference>
<keyword evidence="12" id="KW-1185">Reference proteome</keyword>
<gene>
    <name evidence="11" type="primary">ltrA</name>
    <name evidence="11" type="ORF">GCM10009119_02750</name>
</gene>
<dbReference type="InterPro" id="IPR051083">
    <property type="entry name" value="GrpII_Intron_Splice-Mob/Def"/>
</dbReference>
<dbReference type="SUPFAM" id="SSF56672">
    <property type="entry name" value="DNA/RNA polymerases"/>
    <property type="match status" value="1"/>
</dbReference>
<dbReference type="PANTHER" id="PTHR34047">
    <property type="entry name" value="NUCLEAR INTRON MATURASE 1, MITOCHONDRIAL-RELATED"/>
    <property type="match status" value="1"/>
</dbReference>
<dbReference type="Gene3D" id="3.30.70.270">
    <property type="match status" value="1"/>
</dbReference>
<dbReference type="InterPro" id="IPR030931">
    <property type="entry name" value="Group_II_RT_mat"/>
</dbReference>
<keyword evidence="2" id="KW-0808">Transferase</keyword>
<evidence type="ECO:0000256" key="3">
    <source>
        <dbReference type="ARBA" id="ARBA00022695"/>
    </source>
</evidence>
<dbReference type="EMBL" id="BAAAFI010000002">
    <property type="protein sequence ID" value="GAA0877307.1"/>
    <property type="molecule type" value="Genomic_DNA"/>
</dbReference>
<comment type="similarity">
    <text evidence="8">Belongs to the bacterial reverse transcriptase family.</text>
</comment>
<dbReference type="InterPro" id="IPR043128">
    <property type="entry name" value="Rev_trsase/Diguanyl_cyclase"/>
</dbReference>
<evidence type="ECO:0000256" key="8">
    <source>
        <dbReference type="ARBA" id="ARBA00034120"/>
    </source>
</evidence>
<dbReference type="EC" id="2.7.7.49" evidence="1"/>
<comment type="caution">
    <text evidence="11">The sequence shown here is derived from an EMBL/GenBank/DDBJ whole genome shotgun (WGS) entry which is preliminary data.</text>
</comment>
<feature type="domain" description="Reverse transcriptase" evidence="10">
    <location>
        <begin position="65"/>
        <end position="305"/>
    </location>
</feature>
<evidence type="ECO:0000256" key="9">
    <source>
        <dbReference type="ARBA" id="ARBA00048173"/>
    </source>
</evidence>
<sequence>MQFLFKNNLEVLRMIFKEQTKSVPITKEMVWESYKRVKSKGGSAGIDQQSLSEFDRVRSKELYKLWNRLASGSYFAPAIKRVTIPKAGGKTRPLGVPTVSDRIAQQVVKTYVEPRLESVFVDNSYGYRPNKNAHSAIEKVQQNVRKFSWVIDLDIQEFFENVRHELLMKALERHVSEKWVLMYIKRWLEAPVLLEDGTVKVSTGKGTPQGGVISPLLANLYMHYCVDRWLEKFHPSVIMVRYADDLIIHCSSYQEAVGTLTNLKDRLEKCGLRAHPEKTKIVYCKKEGRNLNDHPVQFDFLGFSFQPMRNKLRNGGSFLQFDCKMSRKSKVRINGELRKLNFHNKTQRGIQDLAITLNPKIRGWVNYYGKISRRSLKPVFYYLHHRMIRWILNKYKSFKGSKVKAVKWLRQVTVSYPNLFYHWELGYKLV</sequence>
<evidence type="ECO:0000256" key="6">
    <source>
        <dbReference type="ARBA" id="ARBA00022918"/>
    </source>
</evidence>
<keyword evidence="3" id="KW-0548">Nucleotidyltransferase</keyword>
<dbReference type="CDD" id="cd01651">
    <property type="entry name" value="RT_G2_intron"/>
    <property type="match status" value="1"/>
</dbReference>
<dbReference type="PROSITE" id="PS50878">
    <property type="entry name" value="RT_POL"/>
    <property type="match status" value="1"/>
</dbReference>
<accession>A0ABP3YCB3</accession>
<dbReference type="InterPro" id="IPR043502">
    <property type="entry name" value="DNA/RNA_pol_sf"/>
</dbReference>
<dbReference type="NCBIfam" id="TIGR04416">
    <property type="entry name" value="group_II_RT_mat"/>
    <property type="match status" value="1"/>
</dbReference>
<protein>
    <recommendedName>
        <fullName evidence="1">RNA-directed DNA polymerase</fullName>
        <ecNumber evidence="1">2.7.7.49</ecNumber>
    </recommendedName>
</protein>
<dbReference type="Pfam" id="PF00078">
    <property type="entry name" value="RVT_1"/>
    <property type="match status" value="1"/>
</dbReference>
<evidence type="ECO:0000256" key="5">
    <source>
        <dbReference type="ARBA" id="ARBA00022842"/>
    </source>
</evidence>
<keyword evidence="6 11" id="KW-0695">RNA-directed DNA polymerase</keyword>
<keyword evidence="7" id="KW-0051">Antiviral defense</keyword>
<evidence type="ECO:0000313" key="12">
    <source>
        <dbReference type="Proteomes" id="UP001500469"/>
    </source>
</evidence>
<evidence type="ECO:0000313" key="11">
    <source>
        <dbReference type="EMBL" id="GAA0877307.1"/>
    </source>
</evidence>
<proteinExistence type="inferred from homology"/>
<evidence type="ECO:0000256" key="7">
    <source>
        <dbReference type="ARBA" id="ARBA00023118"/>
    </source>
</evidence>
<organism evidence="11 12">
    <name type="scientific">Algoriphagus jejuensis</name>
    <dbReference type="NCBI Taxonomy" id="419934"/>
    <lineage>
        <taxon>Bacteria</taxon>
        <taxon>Pseudomonadati</taxon>
        <taxon>Bacteroidota</taxon>
        <taxon>Cytophagia</taxon>
        <taxon>Cytophagales</taxon>
        <taxon>Cyclobacteriaceae</taxon>
        <taxon>Algoriphagus</taxon>
    </lineage>
</organism>
<evidence type="ECO:0000256" key="2">
    <source>
        <dbReference type="ARBA" id="ARBA00022679"/>
    </source>
</evidence>
<dbReference type="PRINTS" id="PR00866">
    <property type="entry name" value="RNADNAPOLMS"/>
</dbReference>
<reference evidence="12" key="1">
    <citation type="journal article" date="2019" name="Int. J. Syst. Evol. Microbiol.">
        <title>The Global Catalogue of Microorganisms (GCM) 10K type strain sequencing project: providing services to taxonomists for standard genome sequencing and annotation.</title>
        <authorList>
            <consortium name="The Broad Institute Genomics Platform"/>
            <consortium name="The Broad Institute Genome Sequencing Center for Infectious Disease"/>
            <person name="Wu L."/>
            <person name="Ma J."/>
        </authorList>
    </citation>
    <scope>NUCLEOTIDE SEQUENCE [LARGE SCALE GENOMIC DNA]</scope>
    <source>
        <strain evidence="12">JCM 16112</strain>
    </source>
</reference>
<dbReference type="PANTHER" id="PTHR34047:SF3">
    <property type="entry name" value="BLR2052 PROTEIN"/>
    <property type="match status" value="1"/>
</dbReference>
<evidence type="ECO:0000256" key="1">
    <source>
        <dbReference type="ARBA" id="ARBA00012493"/>
    </source>
</evidence>
<evidence type="ECO:0000259" key="10">
    <source>
        <dbReference type="PROSITE" id="PS50878"/>
    </source>
</evidence>